<evidence type="ECO:0000256" key="1">
    <source>
        <dbReference type="SAM" id="MobiDB-lite"/>
    </source>
</evidence>
<evidence type="ECO:0000313" key="2">
    <source>
        <dbReference type="EMBL" id="CAG2257909.1"/>
    </source>
</evidence>
<dbReference type="EC" id="3.1.-.-" evidence="2"/>
<protein>
    <submittedName>
        <fullName evidence="2">HARBI1</fullName>
        <ecNumber evidence="2">3.1.-.-</ecNumber>
    </submittedName>
</protein>
<dbReference type="AlphaFoldDB" id="A0A8S3VQS0"/>
<feature type="region of interest" description="Disordered" evidence="1">
    <location>
        <begin position="156"/>
        <end position="195"/>
    </location>
</feature>
<dbReference type="GO" id="GO:0016787">
    <property type="term" value="F:hydrolase activity"/>
    <property type="evidence" value="ECO:0007669"/>
    <property type="project" value="UniProtKB-KW"/>
</dbReference>
<gene>
    <name evidence="2" type="ORF">MEDL_69146</name>
</gene>
<dbReference type="Proteomes" id="UP000683360">
    <property type="component" value="Unassembled WGS sequence"/>
</dbReference>
<evidence type="ECO:0000313" key="3">
    <source>
        <dbReference type="Proteomes" id="UP000683360"/>
    </source>
</evidence>
<feature type="compositionally biased region" description="Polar residues" evidence="1">
    <location>
        <begin position="160"/>
        <end position="181"/>
    </location>
</feature>
<reference evidence="2" key="1">
    <citation type="submission" date="2021-03" db="EMBL/GenBank/DDBJ databases">
        <authorList>
            <person name="Bekaert M."/>
        </authorList>
    </citation>
    <scope>NUCLEOTIDE SEQUENCE</scope>
</reference>
<keyword evidence="3" id="KW-1185">Reference proteome</keyword>
<proteinExistence type="predicted"/>
<keyword evidence="2" id="KW-0378">Hydrolase</keyword>
<sequence length="317" mass="37001">MSGKLNADGFPNVLGCIDGTFVKVISPHENEADFVNRKGVHYLNIQQRILSSEAKSCRIQIYSQEFQCIERGIKESEEKDRREILEEDLKTETERHSIDTKETCYEIIKTTSDDDSEAGLAEMTDLGTIEDHDAFVRSEDEVMELRRRIQELEREKEFNTRQTMTTESQPSAHSMQSQYRNYGNHGNGEQQPYRWNQQNSTYYPDTRFSETAYPMRNRTESFASQDSYKSRLPFFNGKGDWKTFMVQFQITQLDCRLLSIFSVFIIRVITAVLTSTQTLPLQSLFLSQVTKDLNPFLVLYFLLHLGFFEKYINIKIC</sequence>
<accession>A0A8S3VQS0</accession>
<organism evidence="2 3">
    <name type="scientific">Mytilus edulis</name>
    <name type="common">Blue mussel</name>
    <dbReference type="NCBI Taxonomy" id="6550"/>
    <lineage>
        <taxon>Eukaryota</taxon>
        <taxon>Metazoa</taxon>
        <taxon>Spiralia</taxon>
        <taxon>Lophotrochozoa</taxon>
        <taxon>Mollusca</taxon>
        <taxon>Bivalvia</taxon>
        <taxon>Autobranchia</taxon>
        <taxon>Pteriomorphia</taxon>
        <taxon>Mytilida</taxon>
        <taxon>Mytiloidea</taxon>
        <taxon>Mytilidae</taxon>
        <taxon>Mytilinae</taxon>
        <taxon>Mytilus</taxon>
    </lineage>
</organism>
<comment type="caution">
    <text evidence="2">The sequence shown here is derived from an EMBL/GenBank/DDBJ whole genome shotgun (WGS) entry which is preliminary data.</text>
</comment>
<dbReference type="EMBL" id="CAJPWZ010003333">
    <property type="protein sequence ID" value="CAG2257909.1"/>
    <property type="molecule type" value="Genomic_DNA"/>
</dbReference>
<name>A0A8S3VQS0_MYTED</name>